<keyword evidence="3 7" id="KW-0418">Kinase</keyword>
<evidence type="ECO:0000256" key="1">
    <source>
        <dbReference type="ARBA" id="ARBA00022679"/>
    </source>
</evidence>
<dbReference type="PROSITE" id="PS50011">
    <property type="entry name" value="PROTEIN_KINASE_DOM"/>
    <property type="match status" value="1"/>
</dbReference>
<dbReference type="InterPro" id="IPR000719">
    <property type="entry name" value="Prot_kinase_dom"/>
</dbReference>
<evidence type="ECO:0000256" key="3">
    <source>
        <dbReference type="ARBA" id="ARBA00022777"/>
    </source>
</evidence>
<dbReference type="SUPFAM" id="SSF56112">
    <property type="entry name" value="Protein kinase-like (PK-like)"/>
    <property type="match status" value="1"/>
</dbReference>
<dbReference type="Proteomes" id="UP000179642">
    <property type="component" value="Unassembled WGS sequence"/>
</dbReference>
<evidence type="ECO:0000256" key="2">
    <source>
        <dbReference type="ARBA" id="ARBA00022741"/>
    </source>
</evidence>
<keyword evidence="8" id="KW-1185">Reference proteome</keyword>
<keyword evidence="2" id="KW-0547">Nucleotide-binding</keyword>
<evidence type="ECO:0000256" key="4">
    <source>
        <dbReference type="ARBA" id="ARBA00022840"/>
    </source>
</evidence>
<proteinExistence type="predicted"/>
<feature type="domain" description="Protein kinase" evidence="6">
    <location>
        <begin position="19"/>
        <end position="259"/>
    </location>
</feature>
<gene>
    <name evidence="7" type="ORF">BIV23_04910</name>
</gene>
<evidence type="ECO:0000313" key="8">
    <source>
        <dbReference type="Proteomes" id="UP000179642"/>
    </source>
</evidence>
<dbReference type="RefSeq" id="WP_071379501.1">
    <property type="nucleotide sequence ID" value="NZ_MLYO01000012.1"/>
</dbReference>
<feature type="compositionally biased region" description="Low complexity" evidence="5">
    <location>
        <begin position="315"/>
        <end position="324"/>
    </location>
</feature>
<evidence type="ECO:0000256" key="5">
    <source>
        <dbReference type="SAM" id="MobiDB-lite"/>
    </source>
</evidence>
<sequence length="330" mass="34173">MRVSGAGPGIRGTKQIGPYTVVTRLDAGVPVHTPVSEHRFIARSADGDRTVVVSRPLAGVDPRRFMAEAEASRYLLGSWVLPAVELAASGEQPWHARPYLPALPLPVALTVHGGPLPESTVRALAVALAENLAVIHGQSLTHAGLCPSAVLIAADGPRLTCFGAVRAAAPDGVARQEAPGLDPGSLPPEQAAGGQPRPMGDVYALGATLAYAATGYSMPEREELPTSLRSLITRCLSRDPAHRPQLIEIVDELAGSPESDAPAGFAAPTRADALLGPGWLPARLVAAIVHQSASVLAGEVQFPVQAQAPVHESWAPGGAPSGAPEPRRTH</sequence>
<evidence type="ECO:0000259" key="6">
    <source>
        <dbReference type="PROSITE" id="PS50011"/>
    </source>
</evidence>
<name>A0A1S2QMZ3_9ACTN</name>
<dbReference type="GO" id="GO:0005524">
    <property type="term" value="F:ATP binding"/>
    <property type="evidence" value="ECO:0007669"/>
    <property type="project" value="UniProtKB-KW"/>
</dbReference>
<organism evidence="7 8">
    <name type="scientific">Streptomyces monashensis</name>
    <dbReference type="NCBI Taxonomy" id="1678012"/>
    <lineage>
        <taxon>Bacteria</taxon>
        <taxon>Bacillati</taxon>
        <taxon>Actinomycetota</taxon>
        <taxon>Actinomycetes</taxon>
        <taxon>Kitasatosporales</taxon>
        <taxon>Streptomycetaceae</taxon>
        <taxon>Streptomyces</taxon>
    </lineage>
</organism>
<dbReference type="PANTHER" id="PTHR43289">
    <property type="entry name" value="MITOGEN-ACTIVATED PROTEIN KINASE KINASE KINASE 20-RELATED"/>
    <property type="match status" value="1"/>
</dbReference>
<reference evidence="7 8" key="1">
    <citation type="submission" date="2016-10" db="EMBL/GenBank/DDBJ databases">
        <title>Genome sequence of Streptomyces sp. MUSC 1.</title>
        <authorList>
            <person name="Lee L.-H."/>
            <person name="Ser H.-L."/>
            <person name="Law J.W.-F."/>
        </authorList>
    </citation>
    <scope>NUCLEOTIDE SEQUENCE [LARGE SCALE GENOMIC DNA]</scope>
    <source>
        <strain evidence="7 8">MUSC 1</strain>
    </source>
</reference>
<keyword evidence="4" id="KW-0067">ATP-binding</keyword>
<accession>A0A1S2QMZ3</accession>
<dbReference type="PANTHER" id="PTHR43289:SF34">
    <property type="entry name" value="SERINE_THREONINE-PROTEIN KINASE YBDM-RELATED"/>
    <property type="match status" value="1"/>
</dbReference>
<dbReference type="EMBL" id="MLYO01000012">
    <property type="protein sequence ID" value="OIK06836.1"/>
    <property type="molecule type" value="Genomic_DNA"/>
</dbReference>
<dbReference type="InterPro" id="IPR011009">
    <property type="entry name" value="Kinase-like_dom_sf"/>
</dbReference>
<feature type="region of interest" description="Disordered" evidence="5">
    <location>
        <begin position="175"/>
        <end position="196"/>
    </location>
</feature>
<feature type="region of interest" description="Disordered" evidence="5">
    <location>
        <begin position="311"/>
        <end position="330"/>
    </location>
</feature>
<dbReference type="GO" id="GO:0004674">
    <property type="term" value="F:protein serine/threonine kinase activity"/>
    <property type="evidence" value="ECO:0007669"/>
    <property type="project" value="UniProtKB-KW"/>
</dbReference>
<dbReference type="Gene3D" id="1.10.510.10">
    <property type="entry name" value="Transferase(Phosphotransferase) domain 1"/>
    <property type="match status" value="1"/>
</dbReference>
<evidence type="ECO:0000313" key="7">
    <source>
        <dbReference type="EMBL" id="OIK06836.1"/>
    </source>
</evidence>
<keyword evidence="7" id="KW-0723">Serine/threonine-protein kinase</keyword>
<keyword evidence="1" id="KW-0808">Transferase</keyword>
<protein>
    <submittedName>
        <fullName evidence="7">Serine/threonine protein kinase</fullName>
    </submittedName>
</protein>
<comment type="caution">
    <text evidence="7">The sequence shown here is derived from an EMBL/GenBank/DDBJ whole genome shotgun (WGS) entry which is preliminary data.</text>
</comment>
<dbReference type="AlphaFoldDB" id="A0A1S2QMZ3"/>